<dbReference type="PANTHER" id="PTHR35798:SF1">
    <property type="entry name" value="CELL DIVISION PROTEIN SEPF"/>
    <property type="match status" value="1"/>
</dbReference>
<dbReference type="Gene3D" id="3.30.110.150">
    <property type="entry name" value="SepF-like protein"/>
    <property type="match status" value="1"/>
</dbReference>
<dbReference type="Proteomes" id="UP000008457">
    <property type="component" value="Chromosome"/>
</dbReference>
<dbReference type="GO" id="GO:0000917">
    <property type="term" value="P:division septum assembly"/>
    <property type="evidence" value="ECO:0007669"/>
    <property type="project" value="UniProtKB-KW"/>
</dbReference>
<comment type="similarity">
    <text evidence="5">Belongs to the SepF family.</text>
</comment>
<sequence length="155" mass="17246">MANGVFSKILNIMGLEDDIIDEEEEFNGAYEEETAYEQPKKKAKVVNIHSAAYAKIMLCQPYSYDDAQTVIDHLKNRRPVVLNLEALDGAMAQRILDFTSGAAYALDGNVQKVSKSIFIVVPSNIELSGNILNSTEDDNFYTSFFDSNDDIGGHR</sequence>
<dbReference type="EMBL" id="CP002360">
    <property type="protein sequence ID" value="AEE96538.1"/>
    <property type="molecule type" value="Genomic_DNA"/>
</dbReference>
<keyword evidence="3 5" id="KW-0131">Cell cycle</keyword>
<gene>
    <name evidence="5" type="primary">sepF</name>
    <name evidence="6" type="ordered locus">Mahau_1344</name>
</gene>
<dbReference type="Pfam" id="PF04472">
    <property type="entry name" value="SepF"/>
    <property type="match status" value="1"/>
</dbReference>
<evidence type="ECO:0000256" key="5">
    <source>
        <dbReference type="HAMAP-Rule" id="MF_01197"/>
    </source>
</evidence>
<dbReference type="InterPro" id="IPR023052">
    <property type="entry name" value="Cell_div_SepF"/>
</dbReference>
<reference evidence="6 7" key="2">
    <citation type="journal article" date="2011" name="Stand. Genomic Sci.">
        <title>Complete genome sequence of Mahella australiensis type strain (50-1 BON).</title>
        <authorList>
            <person name="Sikorski J."/>
            <person name="Teshima H."/>
            <person name="Nolan M."/>
            <person name="Lucas S."/>
            <person name="Hammon N."/>
            <person name="Deshpande S."/>
            <person name="Cheng J.F."/>
            <person name="Pitluck S."/>
            <person name="Liolios K."/>
            <person name="Pagani I."/>
            <person name="Ivanova N."/>
            <person name="Huntemann M."/>
            <person name="Mavromatis K."/>
            <person name="Ovchinikova G."/>
            <person name="Pati A."/>
            <person name="Tapia R."/>
            <person name="Han C."/>
            <person name="Goodwin L."/>
            <person name="Chen A."/>
            <person name="Palaniappan K."/>
            <person name="Land M."/>
            <person name="Hauser L."/>
            <person name="Ngatchou-Djao O.D."/>
            <person name="Rohde M."/>
            <person name="Pukall R."/>
            <person name="Spring S."/>
            <person name="Abt B."/>
            <person name="Goker M."/>
            <person name="Detter J.C."/>
            <person name="Woyke T."/>
            <person name="Bristow J."/>
            <person name="Markowitz V."/>
            <person name="Hugenholtz P."/>
            <person name="Eisen J.A."/>
            <person name="Kyrpides N.C."/>
            <person name="Klenk H.P."/>
            <person name="Lapidus A."/>
        </authorList>
    </citation>
    <scope>NUCLEOTIDE SEQUENCE [LARGE SCALE GENOMIC DNA]</scope>
    <source>
        <strain evidence="7">DSM 15567 / CIP 107919 / 50-1 BON</strain>
    </source>
</reference>
<comment type="subcellular location">
    <subcellularLocation>
        <location evidence="5">Cytoplasm</location>
    </subcellularLocation>
    <text evidence="5">Localizes to the division site, in a FtsZ-dependent manner.</text>
</comment>
<keyword evidence="1 5" id="KW-0132">Cell division</keyword>
<keyword evidence="7" id="KW-1185">Reference proteome</keyword>
<reference evidence="7" key="1">
    <citation type="submission" date="2010-11" db="EMBL/GenBank/DDBJ databases">
        <title>The complete genome of Mahella australiensis DSM 15567.</title>
        <authorList>
            <consortium name="US DOE Joint Genome Institute (JGI-PGF)"/>
            <person name="Lucas S."/>
            <person name="Copeland A."/>
            <person name="Lapidus A."/>
            <person name="Bruce D."/>
            <person name="Goodwin L."/>
            <person name="Pitluck S."/>
            <person name="Kyrpides N."/>
            <person name="Mavromatis K."/>
            <person name="Pagani I."/>
            <person name="Ivanova N."/>
            <person name="Teshima H."/>
            <person name="Brettin T."/>
            <person name="Detter J.C."/>
            <person name="Han C."/>
            <person name="Tapia R."/>
            <person name="Land M."/>
            <person name="Hauser L."/>
            <person name="Markowitz V."/>
            <person name="Cheng J.-F."/>
            <person name="Hugenholtz P."/>
            <person name="Woyke T."/>
            <person name="Wu D."/>
            <person name="Spring S."/>
            <person name="Pukall R."/>
            <person name="Steenblock K."/>
            <person name="Schneider S."/>
            <person name="Klenk H.-P."/>
            <person name="Eisen J.A."/>
        </authorList>
    </citation>
    <scope>NUCLEOTIDE SEQUENCE [LARGE SCALE GENOMIC DNA]</scope>
    <source>
        <strain evidence="7">DSM 15567 / CIP 107919 / 50-1 BON</strain>
    </source>
</reference>
<evidence type="ECO:0000256" key="1">
    <source>
        <dbReference type="ARBA" id="ARBA00022618"/>
    </source>
</evidence>
<dbReference type="AlphaFoldDB" id="F3ZX81"/>
<organism evidence="6 7">
    <name type="scientific">Mahella australiensis (strain DSM 15567 / CIP 107919 / 50-1 BON)</name>
    <dbReference type="NCBI Taxonomy" id="697281"/>
    <lineage>
        <taxon>Bacteria</taxon>
        <taxon>Bacillati</taxon>
        <taxon>Bacillota</taxon>
        <taxon>Clostridia</taxon>
        <taxon>Thermoanaerobacterales</taxon>
        <taxon>Thermoanaerobacterales Family IV. Incertae Sedis</taxon>
        <taxon>Mahella</taxon>
    </lineage>
</organism>
<comment type="function">
    <text evidence="4 5">Cell division protein that is part of the divisome complex and is recruited early to the Z-ring. Probably stimulates Z-ring formation, perhaps through the cross-linking of FtsZ protofilaments. Its function overlaps with FtsA.</text>
</comment>
<dbReference type="GO" id="GO:0005737">
    <property type="term" value="C:cytoplasm"/>
    <property type="evidence" value="ECO:0007669"/>
    <property type="project" value="UniProtKB-SubCell"/>
</dbReference>
<name>F3ZX81_MAHA5</name>
<dbReference type="RefSeq" id="WP_013780968.1">
    <property type="nucleotide sequence ID" value="NC_015520.1"/>
</dbReference>
<comment type="subunit">
    <text evidence="5">Homodimer. Interacts with FtsZ.</text>
</comment>
<dbReference type="KEGG" id="mas:Mahau_1344"/>
<dbReference type="HAMAP" id="MF_01197">
    <property type="entry name" value="SepF"/>
    <property type="match status" value="1"/>
</dbReference>
<dbReference type="STRING" id="697281.Mahau_1344"/>
<dbReference type="InterPro" id="IPR038594">
    <property type="entry name" value="SepF-like_sf"/>
</dbReference>
<dbReference type="HOGENOM" id="CLU_078499_4_1_9"/>
<evidence type="ECO:0000313" key="6">
    <source>
        <dbReference type="EMBL" id="AEE96538.1"/>
    </source>
</evidence>
<evidence type="ECO:0000256" key="2">
    <source>
        <dbReference type="ARBA" id="ARBA00023210"/>
    </source>
</evidence>
<dbReference type="GO" id="GO:0043093">
    <property type="term" value="P:FtsZ-dependent cytokinesis"/>
    <property type="evidence" value="ECO:0007669"/>
    <property type="project" value="UniProtKB-UniRule"/>
</dbReference>
<evidence type="ECO:0000256" key="3">
    <source>
        <dbReference type="ARBA" id="ARBA00023306"/>
    </source>
</evidence>
<evidence type="ECO:0000313" key="7">
    <source>
        <dbReference type="Proteomes" id="UP000008457"/>
    </source>
</evidence>
<keyword evidence="2 5" id="KW-0717">Septation</keyword>
<dbReference type="PANTHER" id="PTHR35798">
    <property type="entry name" value="CELL DIVISION PROTEIN SEPF"/>
    <property type="match status" value="1"/>
</dbReference>
<proteinExistence type="inferred from homology"/>
<evidence type="ECO:0000256" key="4">
    <source>
        <dbReference type="ARBA" id="ARBA00044936"/>
    </source>
</evidence>
<protein>
    <recommendedName>
        <fullName evidence="5">Cell division protein SepF</fullName>
    </recommendedName>
</protein>
<dbReference type="eggNOG" id="COG1799">
    <property type="taxonomic scope" value="Bacteria"/>
</dbReference>
<keyword evidence="5" id="KW-0963">Cytoplasm</keyword>
<dbReference type="InterPro" id="IPR007561">
    <property type="entry name" value="Cell_div_SepF/SepF-rel"/>
</dbReference>
<dbReference type="OrthoDB" id="9815206at2"/>
<accession>F3ZX81</accession>